<evidence type="ECO:0000256" key="2">
    <source>
        <dbReference type="ARBA" id="ARBA00022490"/>
    </source>
</evidence>
<dbReference type="NCBIfam" id="NF006829">
    <property type="entry name" value="PRK09352.1"/>
    <property type="match status" value="1"/>
</dbReference>
<dbReference type="SUPFAM" id="SSF53901">
    <property type="entry name" value="Thiolase-like"/>
    <property type="match status" value="1"/>
</dbReference>
<comment type="subcellular location">
    <subcellularLocation>
        <location evidence="10">Cytoplasm</location>
    </subcellularLocation>
</comment>
<keyword evidence="8 10" id="KW-0511">Multifunctional enzyme</keyword>
<dbReference type="Proteomes" id="UP000503251">
    <property type="component" value="Chromosome"/>
</dbReference>
<evidence type="ECO:0000259" key="11">
    <source>
        <dbReference type="Pfam" id="PF08541"/>
    </source>
</evidence>
<gene>
    <name evidence="10" type="primary">fabH</name>
    <name evidence="13" type="ORF">E8L03_06600</name>
</gene>
<feature type="active site" evidence="10">
    <location>
        <position position="259"/>
    </location>
</feature>
<dbReference type="EMBL" id="CP039543">
    <property type="protein sequence ID" value="QJT08612.1"/>
    <property type="molecule type" value="Genomic_DNA"/>
</dbReference>
<evidence type="ECO:0000256" key="5">
    <source>
        <dbReference type="ARBA" id="ARBA00022832"/>
    </source>
</evidence>
<dbReference type="EC" id="2.3.1.180" evidence="10"/>
<keyword evidence="7 10" id="KW-0275">Fatty acid biosynthesis</keyword>
<dbReference type="Pfam" id="PF08541">
    <property type="entry name" value="ACP_syn_III_C"/>
    <property type="match status" value="1"/>
</dbReference>
<comment type="domain">
    <text evidence="10">The last Arg residue of the ACP-binding site is essential for the weak association between ACP/AcpP and FabH.</text>
</comment>
<dbReference type="InterPro" id="IPR004655">
    <property type="entry name" value="FabH"/>
</dbReference>
<evidence type="ECO:0000256" key="10">
    <source>
        <dbReference type="HAMAP-Rule" id="MF_01815"/>
    </source>
</evidence>
<comment type="function">
    <text evidence="10">Catalyzes the condensation reaction of fatty acid synthesis by the addition to an acyl acceptor of two carbons from malonyl-ACP. Catalyzes the first condensation reaction which initiates fatty acid synthesis and may therefore play a role in governing the total rate of fatty acid production. Possesses both acetoacetyl-ACP synthase and acetyl transacylase activities. Its substrate specificity determines the biosynthesis of branched-chain and/or straight-chain of fatty acids.</text>
</comment>
<dbReference type="InterPro" id="IPR013747">
    <property type="entry name" value="ACP_syn_III_C"/>
</dbReference>
<keyword evidence="9 10" id="KW-0012">Acyltransferase</keyword>
<feature type="active site" evidence="10">
    <location>
        <position position="289"/>
    </location>
</feature>
<dbReference type="PANTHER" id="PTHR34069:SF2">
    <property type="entry name" value="BETA-KETOACYL-[ACYL-CARRIER-PROTEIN] SYNTHASE III"/>
    <property type="match status" value="1"/>
</dbReference>
<dbReference type="HAMAP" id="MF_01815">
    <property type="entry name" value="FabH"/>
    <property type="match status" value="1"/>
</dbReference>
<evidence type="ECO:0000313" key="14">
    <source>
        <dbReference type="Proteomes" id="UP000503251"/>
    </source>
</evidence>
<proteinExistence type="inferred from homology"/>
<comment type="catalytic activity">
    <reaction evidence="10">
        <text>malonyl-[ACP] + acetyl-CoA + H(+) = 3-oxobutanoyl-[ACP] + CO2 + CoA</text>
        <dbReference type="Rhea" id="RHEA:12080"/>
        <dbReference type="Rhea" id="RHEA-COMP:9623"/>
        <dbReference type="Rhea" id="RHEA-COMP:9625"/>
        <dbReference type="ChEBI" id="CHEBI:15378"/>
        <dbReference type="ChEBI" id="CHEBI:16526"/>
        <dbReference type="ChEBI" id="CHEBI:57287"/>
        <dbReference type="ChEBI" id="CHEBI:57288"/>
        <dbReference type="ChEBI" id="CHEBI:78449"/>
        <dbReference type="ChEBI" id="CHEBI:78450"/>
        <dbReference type="EC" id="2.3.1.180"/>
    </reaction>
</comment>
<keyword evidence="14" id="KW-1185">Reference proteome</keyword>
<keyword evidence="6 10" id="KW-0443">Lipid metabolism</keyword>
<feature type="domain" description="Beta-ketoacyl-[acyl-carrier-protein] synthase III N-terminal" evidence="12">
    <location>
        <begin position="110"/>
        <end position="191"/>
    </location>
</feature>
<feature type="region of interest" description="ACP-binding" evidence="10">
    <location>
        <begin position="260"/>
        <end position="264"/>
    </location>
</feature>
<dbReference type="InterPro" id="IPR016039">
    <property type="entry name" value="Thiolase-like"/>
</dbReference>
<name>A0ABX6NDF6_9BACT</name>
<protein>
    <recommendedName>
        <fullName evidence="10">Beta-ketoacyl-[acyl-carrier-protein] synthase III</fullName>
        <shortName evidence="10">Beta-ketoacyl-ACP synthase III</shortName>
        <shortName evidence="10">KAS III</shortName>
        <ecNumber evidence="10">2.3.1.180</ecNumber>
    </recommendedName>
    <alternativeName>
        <fullName evidence="10">3-oxoacyl-[acyl-carrier-protein] synthase 3</fullName>
    </alternativeName>
    <alternativeName>
        <fullName evidence="10">3-oxoacyl-[acyl-carrier-protein] synthase III</fullName>
    </alternativeName>
</protein>
<evidence type="ECO:0000256" key="7">
    <source>
        <dbReference type="ARBA" id="ARBA00023160"/>
    </source>
</evidence>
<evidence type="ECO:0000256" key="8">
    <source>
        <dbReference type="ARBA" id="ARBA00023268"/>
    </source>
</evidence>
<keyword evidence="4 10" id="KW-0808">Transferase</keyword>
<dbReference type="PANTHER" id="PTHR34069">
    <property type="entry name" value="3-OXOACYL-[ACYL-CARRIER-PROTEIN] SYNTHASE 3"/>
    <property type="match status" value="1"/>
</dbReference>
<sequence length="332" mass="35442">MPMSATSYINGLGRYVPPRAVSNADLEKLVDTSDEWITARTGIKVRHIAEKGQPSSDLAYEASKRALEHAGIEPGELTHVLVATCTPDSYCPNTASMLAHRLGVGTPMAMDINAACTGFLYSLEIARSLLCTYPDAKVLVTASEVLSSRTNWADRSTCVLFGDGAGAAVLTNKPTGELPFSVGPMQLRSDGQYADLLTIKGGGSATPYTLGETVREDFFITMEGREVFKQAVRNMASLCKELLEKAGMDINDVDLLVPHQANLRIIEALGNRLKIDRNKVFSNVQKYGNTSAASIPIALTEGIEQGILAKGDSVLVTSFGAGLTWGAGLLQA</sequence>
<organism evidence="13 14">
    <name type="scientific">Oceanidesulfovibrio marinus</name>
    <dbReference type="NCBI Taxonomy" id="370038"/>
    <lineage>
        <taxon>Bacteria</taxon>
        <taxon>Pseudomonadati</taxon>
        <taxon>Thermodesulfobacteriota</taxon>
        <taxon>Desulfovibrionia</taxon>
        <taxon>Desulfovibrionales</taxon>
        <taxon>Desulfovibrionaceae</taxon>
        <taxon>Oceanidesulfovibrio</taxon>
    </lineage>
</organism>
<dbReference type="NCBIfam" id="TIGR00747">
    <property type="entry name" value="fabH"/>
    <property type="match status" value="1"/>
</dbReference>
<comment type="similarity">
    <text evidence="1 10">Belongs to the thiolase-like superfamily. FabH family.</text>
</comment>
<feature type="domain" description="Beta-ketoacyl-[acyl-carrier-protein] synthase III C-terminal" evidence="11">
    <location>
        <begin position="243"/>
        <end position="331"/>
    </location>
</feature>
<comment type="subunit">
    <text evidence="10">Homodimer.</text>
</comment>
<evidence type="ECO:0000259" key="12">
    <source>
        <dbReference type="Pfam" id="PF08545"/>
    </source>
</evidence>
<dbReference type="CDD" id="cd00830">
    <property type="entry name" value="KAS_III"/>
    <property type="match status" value="1"/>
</dbReference>
<evidence type="ECO:0000313" key="13">
    <source>
        <dbReference type="EMBL" id="QJT08612.1"/>
    </source>
</evidence>
<keyword evidence="2 10" id="KW-0963">Cytoplasm</keyword>
<evidence type="ECO:0000256" key="4">
    <source>
        <dbReference type="ARBA" id="ARBA00022679"/>
    </source>
</evidence>
<evidence type="ECO:0000256" key="3">
    <source>
        <dbReference type="ARBA" id="ARBA00022516"/>
    </source>
</evidence>
<accession>A0ABX6NDF6</accession>
<dbReference type="InterPro" id="IPR013751">
    <property type="entry name" value="ACP_syn_III_N"/>
</dbReference>
<keyword evidence="3 10" id="KW-0444">Lipid biosynthesis</keyword>
<dbReference type="Pfam" id="PF08545">
    <property type="entry name" value="ACP_syn_III"/>
    <property type="match status" value="1"/>
</dbReference>
<evidence type="ECO:0000256" key="9">
    <source>
        <dbReference type="ARBA" id="ARBA00023315"/>
    </source>
</evidence>
<comment type="pathway">
    <text evidence="10">Lipid metabolism; fatty acid biosynthesis.</text>
</comment>
<dbReference type="Gene3D" id="3.40.47.10">
    <property type="match status" value="1"/>
</dbReference>
<evidence type="ECO:0000256" key="1">
    <source>
        <dbReference type="ARBA" id="ARBA00008642"/>
    </source>
</evidence>
<keyword evidence="5 10" id="KW-0276">Fatty acid metabolism</keyword>
<feature type="active site" evidence="10">
    <location>
        <position position="116"/>
    </location>
</feature>
<reference evidence="13 14" key="1">
    <citation type="submission" date="2019-04" db="EMBL/GenBank/DDBJ databases">
        <title>Isolation and culture of sulfate reducing bacteria from the cold seep of the South China Sea.</title>
        <authorList>
            <person name="Sun C."/>
            <person name="Liu R."/>
        </authorList>
    </citation>
    <scope>NUCLEOTIDE SEQUENCE [LARGE SCALE GENOMIC DNA]</scope>
    <source>
        <strain evidence="13 14">CS1</strain>
    </source>
</reference>
<evidence type="ECO:0000256" key="6">
    <source>
        <dbReference type="ARBA" id="ARBA00023098"/>
    </source>
</evidence>